<dbReference type="EMBL" id="BKCP01011514">
    <property type="protein sequence ID" value="GER54783.1"/>
    <property type="molecule type" value="Genomic_DNA"/>
</dbReference>
<gene>
    <name evidence="2" type="ORF">STAS_32412</name>
</gene>
<evidence type="ECO:0000313" key="3">
    <source>
        <dbReference type="Proteomes" id="UP000325081"/>
    </source>
</evidence>
<dbReference type="Proteomes" id="UP000325081">
    <property type="component" value="Unassembled WGS sequence"/>
</dbReference>
<evidence type="ECO:0000313" key="2">
    <source>
        <dbReference type="EMBL" id="GER54783.1"/>
    </source>
</evidence>
<name>A0A5A7RAM4_STRAF</name>
<reference evidence="2" key="1">
    <citation type="journal article" date="2019" name="Curr. Biol.">
        <title>Genome Sequence of Striga asiatica Provides Insight into the Evolution of Plant Parasitism.</title>
        <authorList>
            <person name="Yoshida S."/>
            <person name="Kim S."/>
            <person name="Wafula E.K."/>
            <person name="Tanskanen J."/>
            <person name="Kim Y."/>
            <person name="Honaas L."/>
            <person name="Yang Z."/>
            <person name="Spallek T."/>
            <person name="Conn C.E."/>
            <person name="Ichihashi Y."/>
            <person name="Cheong K."/>
            <person name="Cui S."/>
            <person name="Der J.P."/>
            <person name="Gundlach H."/>
            <person name="Jiao Y."/>
            <person name="Hori C."/>
            <person name="Ishida J.K."/>
            <person name="Kasahara H."/>
            <person name="Kiba T."/>
            <person name="Kim M."/>
            <person name="Koo N."/>
            <person name="Laohavisit A."/>
            <person name="Lee Y."/>
            <person name="Lumba S."/>
            <person name="Mccourt P."/>
            <person name="Mortimer J.C."/>
            <person name="Mutuku J.M."/>
            <person name="Nomura T."/>
            <person name="Sasaki-sekimoto Y."/>
            <person name="Seto Y."/>
            <person name="Wang Y."/>
            <person name="Wakatake T."/>
            <person name="Sakakibara H."/>
            <person name="Demura T."/>
            <person name="Yamaguchi S."/>
            <person name="Yoneyama K."/>
            <person name="Manabe R."/>
            <person name="Nelson D.C."/>
            <person name="Schulman A.H."/>
            <person name="Timko M.P."/>
            <person name="Depamphilis C.W."/>
            <person name="Choi D."/>
            <person name="Shirasu K."/>
        </authorList>
    </citation>
    <scope>NUCLEOTIDE SEQUENCE [LARGE SCALE GENOMIC DNA]</scope>
    <source>
        <strain evidence="2">UVA1</strain>
    </source>
</reference>
<proteinExistence type="predicted"/>
<dbReference type="AlphaFoldDB" id="A0A5A7RAM4"/>
<comment type="caution">
    <text evidence="2">The sequence shown here is derived from an EMBL/GenBank/DDBJ whole genome shotgun (WGS) entry which is preliminary data.</text>
</comment>
<organism evidence="2 3">
    <name type="scientific">Striga asiatica</name>
    <name type="common">Asiatic witchweed</name>
    <name type="synonym">Buchnera asiatica</name>
    <dbReference type="NCBI Taxonomy" id="4170"/>
    <lineage>
        <taxon>Eukaryota</taxon>
        <taxon>Viridiplantae</taxon>
        <taxon>Streptophyta</taxon>
        <taxon>Embryophyta</taxon>
        <taxon>Tracheophyta</taxon>
        <taxon>Spermatophyta</taxon>
        <taxon>Magnoliopsida</taxon>
        <taxon>eudicotyledons</taxon>
        <taxon>Gunneridae</taxon>
        <taxon>Pentapetalae</taxon>
        <taxon>asterids</taxon>
        <taxon>lamiids</taxon>
        <taxon>Lamiales</taxon>
        <taxon>Orobanchaceae</taxon>
        <taxon>Buchnereae</taxon>
        <taxon>Striga</taxon>
    </lineage>
</organism>
<keyword evidence="3" id="KW-1185">Reference proteome</keyword>
<sequence>MTSLPSHPPTACGHHHEQAPPKAPQIQQLSSTHNPFLSTTDPANPRGRKWLLVAPRNQMTCCPALRQVVGAQLHHRLALNRGGSNRFGSIQRVMTTNKWLKLVIHQQFPESPAGGFRQTYAKHHGPTTGLTLPDTWQKKAHLWSRGQVNGARVQRLPPTKIGQLVDRKTGPLGYSQLPVKLQPLGPVSVSWARKRPAREPVHSAHGTSNAQCVPVEPIFERWVHELRAGVDRKGQTETTVERSNVERLHP</sequence>
<feature type="region of interest" description="Disordered" evidence="1">
    <location>
        <begin position="1"/>
        <end position="27"/>
    </location>
</feature>
<evidence type="ECO:0000256" key="1">
    <source>
        <dbReference type="SAM" id="MobiDB-lite"/>
    </source>
</evidence>
<accession>A0A5A7RAM4</accession>
<protein>
    <submittedName>
        <fullName evidence="2">Chloroplast import apparatus 2</fullName>
    </submittedName>
</protein>